<dbReference type="Pfam" id="PF00563">
    <property type="entry name" value="EAL"/>
    <property type="match status" value="1"/>
</dbReference>
<protein>
    <submittedName>
        <fullName evidence="5">Diguanylate cyclase domain-containing protein</fullName>
    </submittedName>
</protein>
<reference evidence="5" key="1">
    <citation type="submission" date="2013-01" db="EMBL/GenBank/DDBJ databases">
        <title>Genome draft of Hydrogenophaga taeniospiralis 2K1.</title>
        <authorList>
            <person name="Gomila M."/>
            <person name="Lalucat J."/>
        </authorList>
    </citation>
    <scope>NUCLEOTIDE SEQUENCE</scope>
    <source>
        <strain evidence="5">CCUG 15921</strain>
    </source>
</reference>
<dbReference type="RefSeq" id="WP_084235879.1">
    <property type="nucleotide sequence ID" value="NZ_AOGK01000006.1"/>
</dbReference>
<feature type="region of interest" description="Disordered" evidence="2">
    <location>
        <begin position="1"/>
        <end position="30"/>
    </location>
</feature>
<feature type="domain" description="EAL" evidence="4">
    <location>
        <begin position="1"/>
        <end position="255"/>
    </location>
</feature>
<keyword evidence="1" id="KW-0597">Phosphoprotein</keyword>
<dbReference type="SMART" id="SM00052">
    <property type="entry name" value="EAL"/>
    <property type="match status" value="1"/>
</dbReference>
<evidence type="ECO:0000313" key="6">
    <source>
        <dbReference type="Proteomes" id="UP001152876"/>
    </source>
</evidence>
<dbReference type="Pfam" id="PF00072">
    <property type="entry name" value="Response_reg"/>
    <property type="match status" value="1"/>
</dbReference>
<dbReference type="CDD" id="cd01948">
    <property type="entry name" value="EAL"/>
    <property type="match status" value="1"/>
</dbReference>
<evidence type="ECO:0000256" key="2">
    <source>
        <dbReference type="SAM" id="MobiDB-lite"/>
    </source>
</evidence>
<evidence type="ECO:0000256" key="1">
    <source>
        <dbReference type="PROSITE-ProRule" id="PRU00169"/>
    </source>
</evidence>
<dbReference type="SMART" id="SM00448">
    <property type="entry name" value="REC"/>
    <property type="match status" value="1"/>
</dbReference>
<dbReference type="SUPFAM" id="SSF52172">
    <property type="entry name" value="CheY-like"/>
    <property type="match status" value="1"/>
</dbReference>
<proteinExistence type="predicted"/>
<keyword evidence="6" id="KW-1185">Reference proteome</keyword>
<dbReference type="Proteomes" id="UP001152876">
    <property type="component" value="Unassembled WGS sequence"/>
</dbReference>
<dbReference type="InterPro" id="IPR011006">
    <property type="entry name" value="CheY-like_superfamily"/>
</dbReference>
<dbReference type="GO" id="GO:0000160">
    <property type="term" value="P:phosphorelay signal transduction system"/>
    <property type="evidence" value="ECO:0007669"/>
    <property type="project" value="InterPro"/>
</dbReference>
<organism evidence="5 6">
    <name type="scientific">Hydrogenophaga taeniospiralis CCUG 15921</name>
    <dbReference type="NCBI Taxonomy" id="1281780"/>
    <lineage>
        <taxon>Bacteria</taxon>
        <taxon>Pseudomonadati</taxon>
        <taxon>Pseudomonadota</taxon>
        <taxon>Betaproteobacteria</taxon>
        <taxon>Burkholderiales</taxon>
        <taxon>Comamonadaceae</taxon>
        <taxon>Hydrogenophaga</taxon>
    </lineage>
</organism>
<evidence type="ECO:0000313" key="5">
    <source>
        <dbReference type="EMBL" id="MDG5975363.1"/>
    </source>
</evidence>
<dbReference type="EMBL" id="AOGK01000006">
    <property type="protein sequence ID" value="MDG5975363.1"/>
    <property type="molecule type" value="Genomic_DNA"/>
</dbReference>
<dbReference type="Gene3D" id="3.20.20.450">
    <property type="entry name" value="EAL domain"/>
    <property type="match status" value="1"/>
</dbReference>
<feature type="modified residue" description="4-aspartylphosphate" evidence="1">
    <location>
        <position position="319"/>
    </location>
</feature>
<dbReference type="PANTHER" id="PTHR44757">
    <property type="entry name" value="DIGUANYLATE CYCLASE DGCP"/>
    <property type="match status" value="1"/>
</dbReference>
<dbReference type="Gene3D" id="3.40.50.2300">
    <property type="match status" value="1"/>
</dbReference>
<name>A0A9X4SBF2_9BURK</name>
<dbReference type="InterPro" id="IPR035919">
    <property type="entry name" value="EAL_sf"/>
</dbReference>
<comment type="caution">
    <text evidence="5">The sequence shown here is derived from an EMBL/GenBank/DDBJ whole genome shotgun (WGS) entry which is preliminary data.</text>
</comment>
<feature type="domain" description="Response regulatory" evidence="3">
    <location>
        <begin position="270"/>
        <end position="385"/>
    </location>
</feature>
<sequence>MNMLPECAVSQTEPTDAPAPDLHERDPGHATAPRFQTHWNLVNGQLVGVELLWQGESLDEPDASGRPLRARQEAACRQVAALLAERMGELRLCLPLEWLERALPGTADDWLATLTAWGLKAPLLSVLVPERRAAADDKTLATTLAPLRAAGAETILGDFGAGASSLSELRELPLDVIRIDRSVVPDIVTDSHTTSLTRSLIQLAHGLHMRVMADGVANDDQLQRLVDHGCDLALGDCFGALQTAEGLQTLLHAGAALPQGLLGTRPRRRTLLLVDDEESILSSLKRLFRRDGYHLLTATSGRQGLELLAKQPVDVIVSDQRMPGMTGIEFLREAKRLYPDTVRMTLSGYTDLQSIIEAVNEGSVYKFLTKPWDDELLRSHVAKAFEQSELAAENCRLGGAVHRANRELTIANQRLSHMARDESARRLAMQNAAGASRDALDGMPMAVFGIGEDGMLAYVNRLAVHQWPEWSSALGGDPVPSMLQVLAALKQPLTQHADAEGVCTAIEGRNAVVWLRQMPGQPKPLGHLMLVQLLQDVAMTNEDKVA</sequence>
<evidence type="ECO:0000259" key="3">
    <source>
        <dbReference type="PROSITE" id="PS50110"/>
    </source>
</evidence>
<accession>A0A9X4SBF2</accession>
<dbReference type="CDD" id="cd17569">
    <property type="entry name" value="REC_HupR-like"/>
    <property type="match status" value="1"/>
</dbReference>
<dbReference type="OrthoDB" id="9813903at2"/>
<dbReference type="SUPFAM" id="SSF141868">
    <property type="entry name" value="EAL domain-like"/>
    <property type="match status" value="1"/>
</dbReference>
<evidence type="ECO:0000259" key="4">
    <source>
        <dbReference type="PROSITE" id="PS50883"/>
    </source>
</evidence>
<dbReference type="AlphaFoldDB" id="A0A9X4SBF2"/>
<gene>
    <name evidence="5" type="ORF">H010_08896</name>
</gene>
<dbReference type="PROSITE" id="PS50883">
    <property type="entry name" value="EAL"/>
    <property type="match status" value="1"/>
</dbReference>
<dbReference type="InterPro" id="IPR001789">
    <property type="entry name" value="Sig_transdc_resp-reg_receiver"/>
</dbReference>
<dbReference type="PANTHER" id="PTHR44757:SF2">
    <property type="entry name" value="BIOFILM ARCHITECTURE MAINTENANCE PROTEIN MBAA"/>
    <property type="match status" value="1"/>
</dbReference>
<dbReference type="PROSITE" id="PS50110">
    <property type="entry name" value="RESPONSE_REGULATORY"/>
    <property type="match status" value="1"/>
</dbReference>
<dbReference type="InterPro" id="IPR052155">
    <property type="entry name" value="Biofilm_reg_signaling"/>
</dbReference>
<dbReference type="InterPro" id="IPR001633">
    <property type="entry name" value="EAL_dom"/>
</dbReference>